<dbReference type="STRING" id="431306.AGA_2523"/>
<evidence type="ECO:0000313" key="2">
    <source>
        <dbReference type="Proteomes" id="UP000068250"/>
    </source>
</evidence>
<reference evidence="2" key="1">
    <citation type="submission" date="2014-09" db="EMBL/GenBank/DDBJ databases">
        <authorList>
            <person name="Illeghems K.G."/>
        </authorList>
    </citation>
    <scope>NUCLEOTIDE SEQUENCE [LARGE SCALE GENOMIC DNA]</scope>
    <source>
        <strain evidence="2">LMG 23848T</strain>
    </source>
</reference>
<proteinExistence type="predicted"/>
<sequence>MGGIKCPPHLKRDQDLWHWRIWLKTALSPMAANAPNRLARRPDETKTVNGLFSLRALASNGPSDP</sequence>
<dbReference type="EMBL" id="LN609302">
    <property type="protein sequence ID" value="CEF57208.1"/>
    <property type="molecule type" value="Genomic_DNA"/>
</dbReference>
<dbReference type="Proteomes" id="UP000068250">
    <property type="component" value="Chromosome I"/>
</dbReference>
<gene>
    <name evidence="1" type="ORF">AGA_2523</name>
</gene>
<organism evidence="1 2">
    <name type="scientific">Acetobacter ghanensis</name>
    <dbReference type="NCBI Taxonomy" id="431306"/>
    <lineage>
        <taxon>Bacteria</taxon>
        <taxon>Pseudomonadati</taxon>
        <taxon>Pseudomonadota</taxon>
        <taxon>Alphaproteobacteria</taxon>
        <taxon>Acetobacterales</taxon>
        <taxon>Acetobacteraceae</taxon>
        <taxon>Acetobacter</taxon>
    </lineage>
</organism>
<name>A0A0U5F6S9_9PROT</name>
<dbReference type="AlphaFoldDB" id="A0A0U5F6S9"/>
<evidence type="ECO:0000313" key="1">
    <source>
        <dbReference type="EMBL" id="CEF57208.1"/>
    </source>
</evidence>
<accession>A0A0U5F6S9</accession>
<protein>
    <submittedName>
        <fullName evidence="1">Uncharacterized protein</fullName>
    </submittedName>
</protein>